<feature type="region of interest" description="Disordered" evidence="1">
    <location>
        <begin position="143"/>
        <end position="193"/>
    </location>
</feature>
<comment type="caution">
    <text evidence="2">The sequence shown here is derived from an EMBL/GenBank/DDBJ whole genome shotgun (WGS) entry which is preliminary data.</text>
</comment>
<dbReference type="RefSeq" id="XP_062663320.1">
    <property type="nucleotide sequence ID" value="XM_062798286.1"/>
</dbReference>
<keyword evidence="3" id="KW-1185">Reference proteome</keyword>
<accession>A0AAE0LW34</accession>
<gene>
    <name evidence="2" type="ORF">B0H64DRAFT_1424</name>
</gene>
<dbReference type="Proteomes" id="UP001278766">
    <property type="component" value="Unassembled WGS sequence"/>
</dbReference>
<reference evidence="2" key="1">
    <citation type="journal article" date="2023" name="Mol. Phylogenet. Evol.">
        <title>Genome-scale phylogeny and comparative genomics of the fungal order Sordariales.</title>
        <authorList>
            <person name="Hensen N."/>
            <person name="Bonometti L."/>
            <person name="Westerberg I."/>
            <person name="Brannstrom I.O."/>
            <person name="Guillou S."/>
            <person name="Cros-Aarteil S."/>
            <person name="Calhoun S."/>
            <person name="Haridas S."/>
            <person name="Kuo A."/>
            <person name="Mondo S."/>
            <person name="Pangilinan J."/>
            <person name="Riley R."/>
            <person name="LaButti K."/>
            <person name="Andreopoulos B."/>
            <person name="Lipzen A."/>
            <person name="Chen C."/>
            <person name="Yan M."/>
            <person name="Daum C."/>
            <person name="Ng V."/>
            <person name="Clum A."/>
            <person name="Steindorff A."/>
            <person name="Ohm R.A."/>
            <person name="Martin F."/>
            <person name="Silar P."/>
            <person name="Natvig D.O."/>
            <person name="Lalanne C."/>
            <person name="Gautier V."/>
            <person name="Ament-Velasquez S.L."/>
            <person name="Kruys A."/>
            <person name="Hutchinson M.I."/>
            <person name="Powell A.J."/>
            <person name="Barry K."/>
            <person name="Miller A.N."/>
            <person name="Grigoriev I.V."/>
            <person name="Debuchy R."/>
            <person name="Gladieux P."/>
            <person name="Hiltunen Thoren M."/>
            <person name="Johannesson H."/>
        </authorList>
    </citation>
    <scope>NUCLEOTIDE SEQUENCE</scope>
    <source>
        <strain evidence="2">CBS 168.71</strain>
    </source>
</reference>
<sequence length="228" mass="23868">MKSLRNRQTVINLSAQRRTPACPTSKRCWLMMRSGSSTRGHRVGTGVGAGVRAISNVASQFSSRLSLGRPQYAASHVGDGILVLCARPAAARLAGSDQSDPPGCGCSTPAGQHRLLNCGMLGTGSGAQSAFASRPFLAHTHTQAHAHTNTHTPLPHTTQATTGTEHAATRCTPYAPGHTQRVQKDSVHGTSPEAHGGGISLLLRSPRTLVVQTCMVLTRHVACSGIVM</sequence>
<name>A0AAE0LW34_9PEZI</name>
<dbReference type="EMBL" id="JAUEPN010000001">
    <property type="protein sequence ID" value="KAK3299806.1"/>
    <property type="molecule type" value="Genomic_DNA"/>
</dbReference>
<feature type="compositionally biased region" description="Low complexity" evidence="1">
    <location>
        <begin position="143"/>
        <end position="158"/>
    </location>
</feature>
<protein>
    <submittedName>
        <fullName evidence="2">Uncharacterized protein</fullName>
    </submittedName>
</protein>
<evidence type="ECO:0000256" key="1">
    <source>
        <dbReference type="SAM" id="MobiDB-lite"/>
    </source>
</evidence>
<organism evidence="2 3">
    <name type="scientific">Chaetomium fimeti</name>
    <dbReference type="NCBI Taxonomy" id="1854472"/>
    <lineage>
        <taxon>Eukaryota</taxon>
        <taxon>Fungi</taxon>
        <taxon>Dikarya</taxon>
        <taxon>Ascomycota</taxon>
        <taxon>Pezizomycotina</taxon>
        <taxon>Sordariomycetes</taxon>
        <taxon>Sordariomycetidae</taxon>
        <taxon>Sordariales</taxon>
        <taxon>Chaetomiaceae</taxon>
        <taxon>Chaetomium</taxon>
    </lineage>
</organism>
<evidence type="ECO:0000313" key="2">
    <source>
        <dbReference type="EMBL" id="KAK3299806.1"/>
    </source>
</evidence>
<dbReference type="GeneID" id="87835234"/>
<dbReference type="AlphaFoldDB" id="A0AAE0LW34"/>
<proteinExistence type="predicted"/>
<reference evidence="2" key="2">
    <citation type="submission" date="2023-06" db="EMBL/GenBank/DDBJ databases">
        <authorList>
            <consortium name="Lawrence Berkeley National Laboratory"/>
            <person name="Haridas S."/>
            <person name="Hensen N."/>
            <person name="Bonometti L."/>
            <person name="Westerberg I."/>
            <person name="Brannstrom I.O."/>
            <person name="Guillou S."/>
            <person name="Cros-Aarteil S."/>
            <person name="Calhoun S."/>
            <person name="Kuo A."/>
            <person name="Mondo S."/>
            <person name="Pangilinan J."/>
            <person name="Riley R."/>
            <person name="Labutti K."/>
            <person name="Andreopoulos B."/>
            <person name="Lipzen A."/>
            <person name="Chen C."/>
            <person name="Yanf M."/>
            <person name="Daum C."/>
            <person name="Ng V."/>
            <person name="Clum A."/>
            <person name="Steindorff A."/>
            <person name="Ohm R."/>
            <person name="Martin F."/>
            <person name="Silar P."/>
            <person name="Natvig D."/>
            <person name="Lalanne C."/>
            <person name="Gautier V."/>
            <person name="Ament-Velasquez S.L."/>
            <person name="Kruys A."/>
            <person name="Hutchinson M.I."/>
            <person name="Powell A.J."/>
            <person name="Barry K."/>
            <person name="Miller A.N."/>
            <person name="Grigoriev I.V."/>
            <person name="Debuchy R."/>
            <person name="Gladieux P."/>
            <person name="Thoren M.H."/>
            <person name="Johannesson H."/>
        </authorList>
    </citation>
    <scope>NUCLEOTIDE SEQUENCE</scope>
    <source>
        <strain evidence="2">CBS 168.71</strain>
    </source>
</reference>
<evidence type="ECO:0000313" key="3">
    <source>
        <dbReference type="Proteomes" id="UP001278766"/>
    </source>
</evidence>